<dbReference type="Proteomes" id="UP000326396">
    <property type="component" value="Unassembled WGS sequence"/>
</dbReference>
<gene>
    <name evidence="2" type="ORF">E3N88_41998</name>
</gene>
<keyword evidence="3" id="KW-1185">Reference proteome</keyword>
<evidence type="ECO:0000259" key="1">
    <source>
        <dbReference type="Pfam" id="PF24626"/>
    </source>
</evidence>
<sequence>MIRSPLSKKDLRQQEIDKKSFSFGKRGKLAPRYVGPFEILERIGLVAYKLKLPTELSNVHDTFHVSNLKKCLADDNLQIPLEDIRIDHTRHFVEKHVEIMDRGVKQLKRSRIPIVKVRWEAKRGPEFTWEREDHMKQKYPHLFPNIVSTNNNN</sequence>
<protein>
    <recommendedName>
        <fullName evidence="1">Tf2-1-like SH3-like domain-containing protein</fullName>
    </recommendedName>
</protein>
<dbReference type="InterPro" id="IPR056924">
    <property type="entry name" value="SH3_Tf2-1"/>
</dbReference>
<name>A0A5N6LJ81_9ASTR</name>
<feature type="domain" description="Tf2-1-like SH3-like" evidence="1">
    <location>
        <begin position="18"/>
        <end position="71"/>
    </location>
</feature>
<dbReference type="PANTHER" id="PTHR46148">
    <property type="entry name" value="CHROMO DOMAIN-CONTAINING PROTEIN"/>
    <property type="match status" value="1"/>
</dbReference>
<accession>A0A5N6LJ81</accession>
<evidence type="ECO:0000313" key="3">
    <source>
        <dbReference type="Proteomes" id="UP000326396"/>
    </source>
</evidence>
<reference evidence="2 3" key="1">
    <citation type="submission" date="2019-05" db="EMBL/GenBank/DDBJ databases">
        <title>Mikania micrantha, genome provides insights into the molecular mechanism of rapid growth.</title>
        <authorList>
            <person name="Liu B."/>
        </authorList>
    </citation>
    <scope>NUCLEOTIDE SEQUENCE [LARGE SCALE GENOMIC DNA]</scope>
    <source>
        <strain evidence="2">NLD-2019</strain>
        <tissue evidence="2">Leaf</tissue>
    </source>
</reference>
<comment type="caution">
    <text evidence="2">The sequence shown here is derived from an EMBL/GenBank/DDBJ whole genome shotgun (WGS) entry which is preliminary data.</text>
</comment>
<dbReference type="PANTHER" id="PTHR46148:SF59">
    <property type="entry name" value="NUCLEOTIDYLTRANSFERASE, RIBONUCLEASE H"/>
    <property type="match status" value="1"/>
</dbReference>
<dbReference type="OrthoDB" id="1939135at2759"/>
<evidence type="ECO:0000313" key="2">
    <source>
        <dbReference type="EMBL" id="KAD2028394.1"/>
    </source>
</evidence>
<dbReference type="EMBL" id="SZYD01000231">
    <property type="protein sequence ID" value="KAD2028394.1"/>
    <property type="molecule type" value="Genomic_DNA"/>
</dbReference>
<organism evidence="2 3">
    <name type="scientific">Mikania micrantha</name>
    <name type="common">bitter vine</name>
    <dbReference type="NCBI Taxonomy" id="192012"/>
    <lineage>
        <taxon>Eukaryota</taxon>
        <taxon>Viridiplantae</taxon>
        <taxon>Streptophyta</taxon>
        <taxon>Embryophyta</taxon>
        <taxon>Tracheophyta</taxon>
        <taxon>Spermatophyta</taxon>
        <taxon>Magnoliopsida</taxon>
        <taxon>eudicotyledons</taxon>
        <taxon>Gunneridae</taxon>
        <taxon>Pentapetalae</taxon>
        <taxon>asterids</taxon>
        <taxon>campanulids</taxon>
        <taxon>Asterales</taxon>
        <taxon>Asteraceae</taxon>
        <taxon>Asteroideae</taxon>
        <taxon>Heliantheae alliance</taxon>
        <taxon>Eupatorieae</taxon>
        <taxon>Mikania</taxon>
    </lineage>
</organism>
<dbReference type="Pfam" id="PF24626">
    <property type="entry name" value="SH3_Tf2-1"/>
    <property type="match status" value="1"/>
</dbReference>
<dbReference type="AlphaFoldDB" id="A0A5N6LJ81"/>
<proteinExistence type="predicted"/>